<dbReference type="PANTHER" id="PTHR33785:SF2">
    <property type="entry name" value="DUF1685 DOMAIN-CONTAINING PROTEIN"/>
    <property type="match status" value="1"/>
</dbReference>
<gene>
    <name evidence="2" type="ORF">GSCOC_T00023665001</name>
</gene>
<dbReference type="AlphaFoldDB" id="A0A068UGJ0"/>
<feature type="region of interest" description="Disordered" evidence="1">
    <location>
        <begin position="54"/>
        <end position="132"/>
    </location>
</feature>
<protein>
    <submittedName>
        <fullName evidence="2">Uncharacterized protein</fullName>
    </submittedName>
</protein>
<sequence>MADNYAISCLVGLMDNLWFRNVILVSEPSASSLYAKIHKPSSMAAAVSEELLHSSSNDSQTQLVSSSSITNQAEFDEQESDEKETTTSTCAESEERPTRLNVTASRARSQSSSPSNLKRSRNLRLLSSTAGTTGRRLHKTMSCKSLCELELEEVQGFMDLGFIFNKENMSKRMMSVIPGLQRLELSGSTIQGKDNILMGSPPRHETRRVEVEGGAEQTITRPYLSEAWLIRRPDSPLLNLRIPRVSTAADMKKHLKYWARTVASAIALET</sequence>
<name>A0A068UGJ0_COFCA</name>
<evidence type="ECO:0000313" key="3">
    <source>
        <dbReference type="Proteomes" id="UP000295252"/>
    </source>
</evidence>
<dbReference type="Proteomes" id="UP000295252">
    <property type="component" value="Chromosome VIII"/>
</dbReference>
<dbReference type="OrthoDB" id="1918258at2759"/>
<organism evidence="2 3">
    <name type="scientific">Coffea canephora</name>
    <name type="common">Robusta coffee</name>
    <dbReference type="NCBI Taxonomy" id="49390"/>
    <lineage>
        <taxon>Eukaryota</taxon>
        <taxon>Viridiplantae</taxon>
        <taxon>Streptophyta</taxon>
        <taxon>Embryophyta</taxon>
        <taxon>Tracheophyta</taxon>
        <taxon>Spermatophyta</taxon>
        <taxon>Magnoliopsida</taxon>
        <taxon>eudicotyledons</taxon>
        <taxon>Gunneridae</taxon>
        <taxon>Pentapetalae</taxon>
        <taxon>asterids</taxon>
        <taxon>lamiids</taxon>
        <taxon>Gentianales</taxon>
        <taxon>Rubiaceae</taxon>
        <taxon>Ixoroideae</taxon>
        <taxon>Gardenieae complex</taxon>
        <taxon>Bertiereae - Coffeeae clade</taxon>
        <taxon>Coffeeae</taxon>
        <taxon>Coffea</taxon>
    </lineage>
</organism>
<dbReference type="OMA" id="VEGHYME"/>
<dbReference type="PANTHER" id="PTHR33785">
    <property type="entry name" value="OS06G0550800 PROTEIN"/>
    <property type="match status" value="1"/>
</dbReference>
<dbReference type="STRING" id="49390.A0A068UGJ0"/>
<evidence type="ECO:0000256" key="1">
    <source>
        <dbReference type="SAM" id="MobiDB-lite"/>
    </source>
</evidence>
<dbReference type="EMBL" id="HG739106">
    <property type="protein sequence ID" value="CDP06723.1"/>
    <property type="molecule type" value="Genomic_DNA"/>
</dbReference>
<proteinExistence type="predicted"/>
<keyword evidence="3" id="KW-1185">Reference proteome</keyword>
<dbReference type="InParanoid" id="A0A068UGJ0"/>
<dbReference type="PhylomeDB" id="A0A068UGJ0"/>
<feature type="compositionally biased region" description="Low complexity" evidence="1">
    <location>
        <begin position="104"/>
        <end position="128"/>
    </location>
</feature>
<evidence type="ECO:0000313" key="2">
    <source>
        <dbReference type="EMBL" id="CDP06723.1"/>
    </source>
</evidence>
<dbReference type="Gramene" id="CDP06723">
    <property type="protein sequence ID" value="CDP06723"/>
    <property type="gene ID" value="GSCOC_T00023665001"/>
</dbReference>
<accession>A0A068UGJ0</accession>
<reference evidence="3" key="1">
    <citation type="journal article" date="2014" name="Science">
        <title>The coffee genome provides insight into the convergent evolution of caffeine biosynthesis.</title>
        <authorList>
            <person name="Denoeud F."/>
            <person name="Carretero-Paulet L."/>
            <person name="Dereeper A."/>
            <person name="Droc G."/>
            <person name="Guyot R."/>
            <person name="Pietrella M."/>
            <person name="Zheng C."/>
            <person name="Alberti A."/>
            <person name="Anthony F."/>
            <person name="Aprea G."/>
            <person name="Aury J.M."/>
            <person name="Bento P."/>
            <person name="Bernard M."/>
            <person name="Bocs S."/>
            <person name="Campa C."/>
            <person name="Cenci A."/>
            <person name="Combes M.C."/>
            <person name="Crouzillat D."/>
            <person name="Da Silva C."/>
            <person name="Daddiego L."/>
            <person name="De Bellis F."/>
            <person name="Dussert S."/>
            <person name="Garsmeur O."/>
            <person name="Gayraud T."/>
            <person name="Guignon V."/>
            <person name="Jahn K."/>
            <person name="Jamilloux V."/>
            <person name="Joet T."/>
            <person name="Labadie K."/>
            <person name="Lan T."/>
            <person name="Leclercq J."/>
            <person name="Lepelley M."/>
            <person name="Leroy T."/>
            <person name="Li L.T."/>
            <person name="Librado P."/>
            <person name="Lopez L."/>
            <person name="Munoz A."/>
            <person name="Noel B."/>
            <person name="Pallavicini A."/>
            <person name="Perrotta G."/>
            <person name="Poncet V."/>
            <person name="Pot D."/>
            <person name="Priyono X."/>
            <person name="Rigoreau M."/>
            <person name="Rouard M."/>
            <person name="Rozas J."/>
            <person name="Tranchant-Dubreuil C."/>
            <person name="VanBuren R."/>
            <person name="Zhang Q."/>
            <person name="Andrade A.C."/>
            <person name="Argout X."/>
            <person name="Bertrand B."/>
            <person name="de Kochko A."/>
            <person name="Graziosi G."/>
            <person name="Henry R.J."/>
            <person name="Jayarama X."/>
            <person name="Ming R."/>
            <person name="Nagai C."/>
            <person name="Rounsley S."/>
            <person name="Sankoff D."/>
            <person name="Giuliano G."/>
            <person name="Albert V.A."/>
            <person name="Wincker P."/>
            <person name="Lashermes P."/>
        </authorList>
    </citation>
    <scope>NUCLEOTIDE SEQUENCE [LARGE SCALE GENOMIC DNA]</scope>
    <source>
        <strain evidence="3">cv. DH200-94</strain>
    </source>
</reference>
<feature type="compositionally biased region" description="Polar residues" evidence="1">
    <location>
        <begin position="54"/>
        <end position="73"/>
    </location>
</feature>